<evidence type="ECO:0000313" key="3">
    <source>
        <dbReference type="EMBL" id="GIH31325.1"/>
    </source>
</evidence>
<dbReference type="Gene3D" id="3.40.50.1400">
    <property type="match status" value="2"/>
</dbReference>
<evidence type="ECO:0000313" key="4">
    <source>
        <dbReference type="Proteomes" id="UP000651728"/>
    </source>
</evidence>
<dbReference type="InterPro" id="IPR050963">
    <property type="entry name" value="Sirohydro_Cobaltochel/CbiX"/>
</dbReference>
<dbReference type="RefSeq" id="WP_204284635.1">
    <property type="nucleotide sequence ID" value="NZ_BAABEJ010000005.1"/>
</dbReference>
<evidence type="ECO:0000256" key="2">
    <source>
        <dbReference type="ARBA" id="ARBA00023239"/>
    </source>
</evidence>
<comment type="caution">
    <text evidence="3">The sequence shown here is derived from an EMBL/GenBank/DDBJ whole genome shotgun (WGS) entry which is preliminary data.</text>
</comment>
<dbReference type="CDD" id="cd03416">
    <property type="entry name" value="CbiX_SirB_N"/>
    <property type="match status" value="1"/>
</dbReference>
<sequence length="416" mass="43716">MKPPLLLIGHGTHDETGVAEFGRFVHRLRCRLDGLPAEVSGGFITNARPQLGQSIASLVARGHHHLVALPLSLTGDRRALGDIPGTMALEQERHPTLEYDLGRPLGPDPRVLRLLAERLADARAEMPRFVADEPPAEITPGETAVVLVGHGSTDPAVNAEVHRVSRLFWETHAADLLTVETAYVSHTRPGVPGGLERCRRLGAKRVIVLPYVLFAGAVLERIWAQALAYGANHEGLDIRCAEVIGDCEGLADVVIDRYEEALAGAGHSPGPVTVPAATRPAPAVSGRPSVVGPVAVPAIGTAGPDVAVIETLDADALDVETFDAEVLSPEAFDAEVFGTEPFDPEAFDADAFDPEAFDPDAFDGESFEAEAFDGRTEAAAETDTMIGATGHAEAVTEIRGGSPDGPLAQPGVASAV</sequence>
<reference evidence="3 4" key="1">
    <citation type="submission" date="2021-01" db="EMBL/GenBank/DDBJ databases">
        <title>Whole genome shotgun sequence of Microbispora amethystogenes NBRC 101907.</title>
        <authorList>
            <person name="Komaki H."/>
            <person name="Tamura T."/>
        </authorList>
    </citation>
    <scope>NUCLEOTIDE SEQUENCE [LARGE SCALE GENOMIC DNA]</scope>
    <source>
        <strain evidence="3 4">NBRC 101907</strain>
    </source>
</reference>
<dbReference type="InterPro" id="IPR002762">
    <property type="entry name" value="CbiX-like"/>
</dbReference>
<accession>A0ABQ4F925</accession>
<organism evidence="3 4">
    <name type="scientific">Microbispora amethystogenes</name>
    <dbReference type="NCBI Taxonomy" id="1427754"/>
    <lineage>
        <taxon>Bacteria</taxon>
        <taxon>Bacillati</taxon>
        <taxon>Actinomycetota</taxon>
        <taxon>Actinomycetes</taxon>
        <taxon>Streptosporangiales</taxon>
        <taxon>Streptosporangiaceae</taxon>
        <taxon>Microbispora</taxon>
    </lineage>
</organism>
<dbReference type="PANTHER" id="PTHR33542:SF3">
    <property type="entry name" value="SIROHYDROCHLORIN FERROCHELATASE, CHLOROPLASTIC"/>
    <property type="match status" value="1"/>
</dbReference>
<evidence type="ECO:0000256" key="1">
    <source>
        <dbReference type="ARBA" id="ARBA00022723"/>
    </source>
</evidence>
<dbReference type="Pfam" id="PF01903">
    <property type="entry name" value="CbiX"/>
    <property type="match status" value="2"/>
</dbReference>
<dbReference type="Proteomes" id="UP000651728">
    <property type="component" value="Unassembled WGS sequence"/>
</dbReference>
<dbReference type="PANTHER" id="PTHR33542">
    <property type="entry name" value="SIROHYDROCHLORIN FERROCHELATASE, CHLOROPLASTIC"/>
    <property type="match status" value="1"/>
</dbReference>
<gene>
    <name evidence="3" type="ORF">Mam01_14890</name>
</gene>
<evidence type="ECO:0008006" key="5">
    <source>
        <dbReference type="Google" id="ProtNLM"/>
    </source>
</evidence>
<name>A0ABQ4F925_9ACTN</name>
<keyword evidence="4" id="KW-1185">Reference proteome</keyword>
<keyword evidence="2" id="KW-0456">Lyase</keyword>
<dbReference type="SUPFAM" id="SSF53800">
    <property type="entry name" value="Chelatase"/>
    <property type="match status" value="1"/>
</dbReference>
<proteinExistence type="predicted"/>
<keyword evidence="1" id="KW-0479">Metal-binding</keyword>
<dbReference type="CDD" id="cd03414">
    <property type="entry name" value="CbiX_SirB_C"/>
    <property type="match status" value="1"/>
</dbReference>
<dbReference type="EMBL" id="BOOB01000009">
    <property type="protein sequence ID" value="GIH31325.1"/>
    <property type="molecule type" value="Genomic_DNA"/>
</dbReference>
<protein>
    <recommendedName>
        <fullName evidence="5">Cobalamin biosynthesis protein CbiX</fullName>
    </recommendedName>
</protein>